<organism evidence="2 3">
    <name type="scientific">Candidatus Kuenenbacteria bacterium HGW-Kuenenbacteria-1</name>
    <dbReference type="NCBI Taxonomy" id="2013812"/>
    <lineage>
        <taxon>Bacteria</taxon>
        <taxon>Candidatus Kueneniibacteriota</taxon>
    </lineage>
</organism>
<evidence type="ECO:0000256" key="1">
    <source>
        <dbReference type="SAM" id="Phobius"/>
    </source>
</evidence>
<dbReference type="PROSITE" id="PS00409">
    <property type="entry name" value="PROKAR_NTER_METHYL"/>
    <property type="match status" value="1"/>
</dbReference>
<keyword evidence="1" id="KW-0472">Membrane</keyword>
<keyword evidence="1" id="KW-1133">Transmembrane helix</keyword>
<evidence type="ECO:0000313" key="3">
    <source>
        <dbReference type="Proteomes" id="UP000233414"/>
    </source>
</evidence>
<sequence>MFKNFNFSGFSLIELLVTIGILMITMLSIYGMFDMARKTLGASKAKIIATQLANQQIEIIRNLPYAKIGTTEGWPHGEIPSSQKITKNGIEFTIQTNPTYIDDAFDRLATDVINPDTTPSDYKKIEVKVSWNKFSGKSVSLISTFSPKGIESASNTGTLFVTVFDANGINVPEASVSVNNTDVIPNILINSQTNNEGLLQLFSLPVSTGKYHIVATKNGFSTDYTLPSNPPSNPNPIKPDATILENKVTSISFSIDKLTTLNIYSVNENCQSIGNANFNFQGAKLIGADPNVYKYSQNLITDSFGKFIFNNNLEWDTYTTNLIPLISDNYNLAGTNPFQPLGIQPNTTQDFYLILKPKTDNNLSVIVKDAGSNQPLSEAQVRLYKTGYDETKITGCGVLRQTNWQGGSSQENFIDQTKYFSDNGNIDTTTTPGDVFLTSEGKPTDHFKEEFENDAYKDATQTTGEWNIQEHEAKLKYENGKYHSSDTIQSLKVNTSNRTIEHATIAIQKKINGQTIDLFLSADGGNHFELVSPGQSIKFTNPGYDLRWKAILRTDNLQKTPVIEKISLNWKFSGTYPMLGELISSTFDLGNSRVDYGNIFWQPETQIPNCGTNCLKFQIATSPTISPATWEFKGPDGTANTYYTNSNTTINIIHRDFRYFRYKAFLSTQDADYSPTFSDLFISFVTVCSLPGQVFFSPLQSDIYTLEINMQGYQSIKETIDVSLIKKIEIPLSKSE</sequence>
<dbReference type="EMBL" id="PGYQ01000011">
    <property type="protein sequence ID" value="PKL72223.1"/>
    <property type="molecule type" value="Genomic_DNA"/>
</dbReference>
<gene>
    <name evidence="2" type="ORF">CVV26_02415</name>
</gene>
<accession>A0A2N1UN58</accession>
<comment type="caution">
    <text evidence="2">The sequence shown here is derived from an EMBL/GenBank/DDBJ whole genome shotgun (WGS) entry which is preliminary data.</text>
</comment>
<dbReference type="Pfam" id="PF07963">
    <property type="entry name" value="N_methyl"/>
    <property type="match status" value="1"/>
</dbReference>
<feature type="transmembrane region" description="Helical" evidence="1">
    <location>
        <begin position="12"/>
        <end position="33"/>
    </location>
</feature>
<dbReference type="Proteomes" id="UP000233414">
    <property type="component" value="Unassembled WGS sequence"/>
</dbReference>
<proteinExistence type="predicted"/>
<name>A0A2N1UN58_9BACT</name>
<reference evidence="2 3" key="1">
    <citation type="journal article" date="2017" name="ISME J.">
        <title>Potential for microbial H2 and metal transformations associated with novel bacteria and archaea in deep terrestrial subsurface sediments.</title>
        <authorList>
            <person name="Hernsdorf A.W."/>
            <person name="Amano Y."/>
            <person name="Miyakawa K."/>
            <person name="Ise K."/>
            <person name="Suzuki Y."/>
            <person name="Anantharaman K."/>
            <person name="Probst A."/>
            <person name="Burstein D."/>
            <person name="Thomas B.C."/>
            <person name="Banfield J.F."/>
        </authorList>
    </citation>
    <scope>NUCLEOTIDE SEQUENCE [LARGE SCALE GENOMIC DNA]</scope>
    <source>
        <strain evidence="2">HGW-Kuenenbacteria-1</strain>
    </source>
</reference>
<keyword evidence="1" id="KW-0812">Transmembrane</keyword>
<evidence type="ECO:0000313" key="2">
    <source>
        <dbReference type="EMBL" id="PKL72223.1"/>
    </source>
</evidence>
<dbReference type="InterPro" id="IPR008969">
    <property type="entry name" value="CarboxyPept-like_regulatory"/>
</dbReference>
<dbReference type="InterPro" id="IPR012902">
    <property type="entry name" value="N_methyl_site"/>
</dbReference>
<dbReference type="AlphaFoldDB" id="A0A2N1UN58"/>
<protein>
    <submittedName>
        <fullName evidence="2">Uncharacterized protein</fullName>
    </submittedName>
</protein>
<dbReference type="SUPFAM" id="SSF49464">
    <property type="entry name" value="Carboxypeptidase regulatory domain-like"/>
    <property type="match status" value="1"/>
</dbReference>